<protein>
    <recommendedName>
        <fullName evidence="7">Transcription initiation factor IIF subunit alpha</fullName>
    </recommendedName>
</protein>
<feature type="region of interest" description="Disordered" evidence="8">
    <location>
        <begin position="101"/>
        <end position="128"/>
    </location>
</feature>
<keyword evidence="10" id="KW-1185">Reference proteome</keyword>
<dbReference type="HOGENOM" id="CLU_016619_0_0_1"/>
<accession>W4KJP7</accession>
<dbReference type="InterPro" id="IPR008851">
    <property type="entry name" value="TFIIF-alpha"/>
</dbReference>
<dbReference type="GeneID" id="20675878"/>
<dbReference type="STRING" id="747525.W4KJP7"/>
<evidence type="ECO:0000256" key="6">
    <source>
        <dbReference type="ARBA" id="ARBA00023242"/>
    </source>
</evidence>
<gene>
    <name evidence="9" type="ORF">HETIRDRAFT_448620</name>
</gene>
<dbReference type="EMBL" id="KI925455">
    <property type="protein sequence ID" value="ETW85545.1"/>
    <property type="molecule type" value="Genomic_DNA"/>
</dbReference>
<keyword evidence="6 7" id="KW-0539">Nucleus</keyword>
<feature type="compositionally biased region" description="Basic and acidic residues" evidence="8">
    <location>
        <begin position="155"/>
        <end position="164"/>
    </location>
</feature>
<keyword evidence="5 7" id="KW-0804">Transcription</keyword>
<dbReference type="PANTHER" id="PTHR13011:SF0">
    <property type="entry name" value="GENERAL TRANSCRIPTION FACTOR IIF SUBUNIT 1"/>
    <property type="match status" value="1"/>
</dbReference>
<comment type="similarity">
    <text evidence="2 7">Belongs to the TFIIF alpha subunit family.</text>
</comment>
<evidence type="ECO:0000313" key="10">
    <source>
        <dbReference type="Proteomes" id="UP000030671"/>
    </source>
</evidence>
<organism evidence="9 10">
    <name type="scientific">Heterobasidion irregulare (strain TC 32-1)</name>
    <dbReference type="NCBI Taxonomy" id="747525"/>
    <lineage>
        <taxon>Eukaryota</taxon>
        <taxon>Fungi</taxon>
        <taxon>Dikarya</taxon>
        <taxon>Basidiomycota</taxon>
        <taxon>Agaricomycotina</taxon>
        <taxon>Agaricomycetes</taxon>
        <taxon>Russulales</taxon>
        <taxon>Bondarzewiaceae</taxon>
        <taxon>Heterobasidion</taxon>
        <taxon>Heterobasidion annosum species complex</taxon>
    </lineage>
</organism>
<feature type="compositionally biased region" description="Polar residues" evidence="8">
    <location>
        <begin position="479"/>
        <end position="492"/>
    </location>
</feature>
<sequence>MAPPSINLLFHPKKKKTNGAAPSPQPSPPKRPRPAVARPPPKKPDDDDDMAALPEGPYTEFKLVSSALNGWKYDVMKFDSRKQVDILKWPAPVKLNRKDLRRSAGAADDGVPQARAVGPMLGPDGKPVIGMDGRTVMVDAEGRPIHADGSSSSNRQDKGKDKTQPPKKKFQKKTKQVFKVAEEIRQLRKEERYPWVLEDASGGEIWVGAMEEVVKAETQAFFMPASNNTFKFVPAHRWYKFQKKPNHYIPSLEEAESLMARINQNKDPIRWLLKHNGQGPSAATAATIKGEPDDGMTVGQSLGPGGRQLRTVDKGSDALFGDDDDEGGGRKRKDNGAEGSYDEMLFAEDFQDDEEKMNVEEEEDDLTKELEERLQREYISANKQREGHIDESDDEEDFELSKAGKALNKLVNKHGDNDDDDDDGLFNPYKNDDEEEEEEEEEAIVTNEPAVMSQPLPSRATPIASRPPSQPTVAPAQPSVPSTSNSRATSPVPSHGGHVVVAKRATSPKAPKPNRLGNGGRATSPLAQSSAVVASAPVRATSPAASSSQAPNGASAGSRATSPVAAPLTTPSMVTPTAHPTKPSKKRKATDDSAAGQHKNKKSKPHPPPAVGPDGKFLELEDSAVVDFLREHPSIPTRECIHNFLPYLHTPQRKAKFTALIKRIAQLKQDSTQLVLRSAYRTTGAGPSK</sequence>
<dbReference type="AlphaFoldDB" id="W4KJP7"/>
<evidence type="ECO:0000256" key="4">
    <source>
        <dbReference type="ARBA" id="ARBA00023125"/>
    </source>
</evidence>
<dbReference type="SUPFAM" id="SSF50916">
    <property type="entry name" value="Rap30/74 interaction domains"/>
    <property type="match status" value="1"/>
</dbReference>
<dbReference type="Pfam" id="PF05793">
    <property type="entry name" value="TFIIF_alpha"/>
    <property type="match status" value="1"/>
</dbReference>
<name>W4KJP7_HETIT</name>
<feature type="compositionally biased region" description="Basic residues" evidence="8">
    <location>
        <begin position="165"/>
        <end position="175"/>
    </location>
</feature>
<dbReference type="GO" id="GO:0005674">
    <property type="term" value="C:transcription factor TFIIF complex"/>
    <property type="evidence" value="ECO:0007669"/>
    <property type="project" value="TreeGrafter"/>
</dbReference>
<dbReference type="GO" id="GO:0016251">
    <property type="term" value="F:RNA polymerase II general transcription initiation factor activity"/>
    <property type="evidence" value="ECO:0007669"/>
    <property type="project" value="TreeGrafter"/>
</dbReference>
<dbReference type="PANTHER" id="PTHR13011">
    <property type="entry name" value="TFIIF-ALPHA"/>
    <property type="match status" value="1"/>
</dbReference>
<feature type="region of interest" description="Disordered" evidence="8">
    <location>
        <begin position="1"/>
        <end position="56"/>
    </location>
</feature>
<reference evidence="9 10" key="1">
    <citation type="journal article" date="2012" name="New Phytol.">
        <title>Insight into trade-off between wood decay and parasitism from the genome of a fungal forest pathogen.</title>
        <authorList>
            <person name="Olson A."/>
            <person name="Aerts A."/>
            <person name="Asiegbu F."/>
            <person name="Belbahri L."/>
            <person name="Bouzid O."/>
            <person name="Broberg A."/>
            <person name="Canback B."/>
            <person name="Coutinho P.M."/>
            <person name="Cullen D."/>
            <person name="Dalman K."/>
            <person name="Deflorio G."/>
            <person name="van Diepen L.T."/>
            <person name="Dunand C."/>
            <person name="Duplessis S."/>
            <person name="Durling M."/>
            <person name="Gonthier P."/>
            <person name="Grimwood J."/>
            <person name="Fossdal C.G."/>
            <person name="Hansson D."/>
            <person name="Henrissat B."/>
            <person name="Hietala A."/>
            <person name="Himmelstrand K."/>
            <person name="Hoffmeister D."/>
            <person name="Hogberg N."/>
            <person name="James T.Y."/>
            <person name="Karlsson M."/>
            <person name="Kohler A."/>
            <person name="Kues U."/>
            <person name="Lee Y.H."/>
            <person name="Lin Y.C."/>
            <person name="Lind M."/>
            <person name="Lindquist E."/>
            <person name="Lombard V."/>
            <person name="Lucas S."/>
            <person name="Lunden K."/>
            <person name="Morin E."/>
            <person name="Murat C."/>
            <person name="Park J."/>
            <person name="Raffaello T."/>
            <person name="Rouze P."/>
            <person name="Salamov A."/>
            <person name="Schmutz J."/>
            <person name="Solheim H."/>
            <person name="Stahlberg J."/>
            <person name="Velez H."/>
            <person name="de Vries R.P."/>
            <person name="Wiebenga A."/>
            <person name="Woodward S."/>
            <person name="Yakovlev I."/>
            <person name="Garbelotto M."/>
            <person name="Martin F."/>
            <person name="Grigoriev I.V."/>
            <person name="Stenlid J."/>
        </authorList>
    </citation>
    <scope>NUCLEOTIDE SEQUENCE [LARGE SCALE GENOMIC DNA]</scope>
    <source>
        <strain evidence="9 10">TC 32-1</strain>
    </source>
</reference>
<dbReference type="GO" id="GO:0003677">
    <property type="term" value="F:DNA binding"/>
    <property type="evidence" value="ECO:0007669"/>
    <property type="project" value="UniProtKB-KW"/>
</dbReference>
<feature type="compositionally biased region" description="Acidic residues" evidence="8">
    <location>
        <begin position="345"/>
        <end position="366"/>
    </location>
</feature>
<dbReference type="GO" id="GO:0001096">
    <property type="term" value="F:TFIIF-class transcription factor complex binding"/>
    <property type="evidence" value="ECO:0007669"/>
    <property type="project" value="TreeGrafter"/>
</dbReference>
<dbReference type="eggNOG" id="KOG2393">
    <property type="taxonomic scope" value="Eukaryota"/>
</dbReference>
<keyword evidence="3 7" id="KW-0805">Transcription regulation</keyword>
<dbReference type="RefSeq" id="XP_009542395.1">
    <property type="nucleotide sequence ID" value="XM_009544100.1"/>
</dbReference>
<comment type="subcellular location">
    <subcellularLocation>
        <location evidence="1 7">Nucleus</location>
    </subcellularLocation>
</comment>
<dbReference type="KEGG" id="hir:HETIRDRAFT_448620"/>
<dbReference type="InParanoid" id="W4KJP7"/>
<proteinExistence type="inferred from homology"/>
<feature type="compositionally biased region" description="Low complexity" evidence="8">
    <location>
        <begin position="524"/>
        <end position="558"/>
    </location>
</feature>
<dbReference type="GO" id="GO:0006367">
    <property type="term" value="P:transcription initiation at RNA polymerase II promoter"/>
    <property type="evidence" value="ECO:0007669"/>
    <property type="project" value="InterPro"/>
</dbReference>
<keyword evidence="4 7" id="KW-0238">DNA-binding</keyword>
<evidence type="ECO:0000256" key="3">
    <source>
        <dbReference type="ARBA" id="ARBA00023015"/>
    </source>
</evidence>
<feature type="region of interest" description="Disordered" evidence="8">
    <location>
        <begin position="143"/>
        <end position="175"/>
    </location>
</feature>
<evidence type="ECO:0000313" key="9">
    <source>
        <dbReference type="EMBL" id="ETW85545.1"/>
    </source>
</evidence>
<evidence type="ECO:0000256" key="7">
    <source>
        <dbReference type="RuleBase" id="RU366044"/>
    </source>
</evidence>
<evidence type="ECO:0000256" key="1">
    <source>
        <dbReference type="ARBA" id="ARBA00004123"/>
    </source>
</evidence>
<evidence type="ECO:0000256" key="5">
    <source>
        <dbReference type="ARBA" id="ARBA00023163"/>
    </source>
</evidence>
<evidence type="ECO:0000256" key="2">
    <source>
        <dbReference type="ARBA" id="ARBA00005249"/>
    </source>
</evidence>
<feature type="region of interest" description="Disordered" evidence="8">
    <location>
        <begin position="281"/>
        <end position="617"/>
    </location>
</feature>
<dbReference type="GO" id="GO:0032968">
    <property type="term" value="P:positive regulation of transcription elongation by RNA polymerase II"/>
    <property type="evidence" value="ECO:0007669"/>
    <property type="project" value="InterPro"/>
</dbReference>
<dbReference type="Proteomes" id="UP000030671">
    <property type="component" value="Unassembled WGS sequence"/>
</dbReference>
<evidence type="ECO:0000256" key="8">
    <source>
        <dbReference type="SAM" id="MobiDB-lite"/>
    </source>
</evidence>
<feature type="compositionally biased region" description="Basic and acidic residues" evidence="8">
    <location>
        <begin position="367"/>
        <end position="376"/>
    </location>
</feature>
<dbReference type="InterPro" id="IPR011039">
    <property type="entry name" value="TFIIF_interaction"/>
</dbReference>
<dbReference type="OrthoDB" id="76676at2759"/>
<feature type="compositionally biased region" description="Acidic residues" evidence="8">
    <location>
        <begin position="432"/>
        <end position="443"/>
    </location>
</feature>
<comment type="function">
    <text evidence="7">TFIIF is a general transcription initiation factor that binds to RNA polymerase II and helps to recruit it to the initiation complex in collaboration with TFIIB. It promotes transcription elongation.</text>
</comment>